<dbReference type="Proteomes" id="UP000271098">
    <property type="component" value="Unassembled WGS sequence"/>
</dbReference>
<organism evidence="1 2">
    <name type="scientific">Gongylonema pulchrum</name>
    <dbReference type="NCBI Taxonomy" id="637853"/>
    <lineage>
        <taxon>Eukaryota</taxon>
        <taxon>Metazoa</taxon>
        <taxon>Ecdysozoa</taxon>
        <taxon>Nematoda</taxon>
        <taxon>Chromadorea</taxon>
        <taxon>Rhabditida</taxon>
        <taxon>Spirurina</taxon>
        <taxon>Spiruromorpha</taxon>
        <taxon>Spiruroidea</taxon>
        <taxon>Gongylonematidae</taxon>
        <taxon>Gongylonema</taxon>
    </lineage>
</organism>
<reference evidence="1 2" key="1">
    <citation type="submission" date="2018-11" db="EMBL/GenBank/DDBJ databases">
        <authorList>
            <consortium name="Pathogen Informatics"/>
        </authorList>
    </citation>
    <scope>NUCLEOTIDE SEQUENCE [LARGE SCALE GENOMIC DNA]</scope>
</reference>
<dbReference type="AlphaFoldDB" id="A0A3P6RL74"/>
<evidence type="ECO:0000313" key="2">
    <source>
        <dbReference type="Proteomes" id="UP000271098"/>
    </source>
</evidence>
<evidence type="ECO:0000313" key="1">
    <source>
        <dbReference type="EMBL" id="VDK62676.1"/>
    </source>
</evidence>
<keyword evidence="2" id="KW-1185">Reference proteome</keyword>
<protein>
    <submittedName>
        <fullName evidence="1">Uncharacterized protein</fullName>
    </submittedName>
</protein>
<accession>A0A3P6RL74</accession>
<proteinExistence type="predicted"/>
<gene>
    <name evidence="1" type="ORF">GPUH_LOCUS8435</name>
</gene>
<sequence length="86" mass="9649">MTISYDAFMSIGKQVRDTVFVNGYVLVVNTRKTFANLERRKILNDLAAKVSAFCEKNRKLHKALRLFIAAVDSGDVNTCVFALSFS</sequence>
<dbReference type="EMBL" id="UYRT01024621">
    <property type="protein sequence ID" value="VDK62676.1"/>
    <property type="molecule type" value="Genomic_DNA"/>
</dbReference>
<name>A0A3P6RL74_9BILA</name>